<dbReference type="RefSeq" id="WP_155476973.1">
    <property type="nucleotide sequence ID" value="NZ_WNKU01000015.1"/>
</dbReference>
<dbReference type="Proteomes" id="UP000430670">
    <property type="component" value="Unassembled WGS sequence"/>
</dbReference>
<feature type="transmembrane region" description="Helical" evidence="1">
    <location>
        <begin position="41"/>
        <end position="61"/>
    </location>
</feature>
<evidence type="ECO:0000313" key="2">
    <source>
        <dbReference type="EMBL" id="MTV49882.1"/>
    </source>
</evidence>
<keyword evidence="3" id="KW-1185">Reference proteome</keyword>
<proteinExistence type="predicted"/>
<keyword evidence="1" id="KW-0472">Membrane</keyword>
<dbReference type="OrthoDB" id="2852241at2"/>
<feature type="transmembrane region" description="Helical" evidence="1">
    <location>
        <begin position="134"/>
        <end position="154"/>
    </location>
</feature>
<protein>
    <submittedName>
        <fullName evidence="2">Uncharacterized protein</fullName>
    </submittedName>
</protein>
<accession>A0A6I3SMX0</accession>
<keyword evidence="1" id="KW-1133">Transmembrane helix</keyword>
<sequence>MRRWFIYLITGIVFGVFDFYYHGFLSNLMHLQTYSSLAGEITWLVLSIGIWVVPIVPIALYEAKISRSMLRSALANSLTWSAAIVSYYLTNAVQLAFLPTRQELHFSNHSTPFFWDNWKSVIWDDIILGGMVEWIVVAVVGGFIIGFLICFIYNRIMKTRTVQKESIEASETNPQNL</sequence>
<dbReference type="AlphaFoldDB" id="A0A6I3SMX0"/>
<reference evidence="2 3" key="1">
    <citation type="submission" date="2019-11" db="EMBL/GenBank/DDBJ databases">
        <title>Whole-genome sequence of a the green, strictly anaerobic photosynthetic bacterium Heliobacillus mobilis DSM 6151.</title>
        <authorList>
            <person name="Kyndt J.A."/>
            <person name="Meyer T.E."/>
        </authorList>
    </citation>
    <scope>NUCLEOTIDE SEQUENCE [LARGE SCALE GENOMIC DNA]</scope>
    <source>
        <strain evidence="2 3">DSM 6151</strain>
    </source>
</reference>
<evidence type="ECO:0000256" key="1">
    <source>
        <dbReference type="SAM" id="Phobius"/>
    </source>
</evidence>
<evidence type="ECO:0000313" key="3">
    <source>
        <dbReference type="Proteomes" id="UP000430670"/>
    </source>
</evidence>
<keyword evidence="1" id="KW-0812">Transmembrane</keyword>
<feature type="transmembrane region" description="Helical" evidence="1">
    <location>
        <begin position="5"/>
        <end position="21"/>
    </location>
</feature>
<name>A0A6I3SMX0_HELMO</name>
<comment type="caution">
    <text evidence="2">The sequence shown here is derived from an EMBL/GenBank/DDBJ whole genome shotgun (WGS) entry which is preliminary data.</text>
</comment>
<gene>
    <name evidence="2" type="ORF">GJ688_12955</name>
</gene>
<dbReference type="EMBL" id="WNKU01000015">
    <property type="protein sequence ID" value="MTV49882.1"/>
    <property type="molecule type" value="Genomic_DNA"/>
</dbReference>
<feature type="transmembrane region" description="Helical" evidence="1">
    <location>
        <begin position="73"/>
        <end position="90"/>
    </location>
</feature>
<organism evidence="2 3">
    <name type="scientific">Heliobacterium mobile</name>
    <name type="common">Heliobacillus mobilis</name>
    <dbReference type="NCBI Taxonomy" id="28064"/>
    <lineage>
        <taxon>Bacteria</taxon>
        <taxon>Bacillati</taxon>
        <taxon>Bacillota</taxon>
        <taxon>Clostridia</taxon>
        <taxon>Eubacteriales</taxon>
        <taxon>Heliobacteriaceae</taxon>
        <taxon>Heliobacterium</taxon>
    </lineage>
</organism>